<keyword evidence="1" id="KW-0472">Membrane</keyword>
<keyword evidence="1" id="KW-0812">Transmembrane</keyword>
<dbReference type="Proteomes" id="UP000182373">
    <property type="component" value="Chromosome"/>
</dbReference>
<accession>A0AAC9P953</accession>
<name>A0AAC9P953_9PROT</name>
<gene>
    <name evidence="2" type="ORF">GbCGDNIH9_1904</name>
</gene>
<evidence type="ECO:0000313" key="3">
    <source>
        <dbReference type="Proteomes" id="UP000182373"/>
    </source>
</evidence>
<reference evidence="3" key="1">
    <citation type="submission" date="2016-11" db="EMBL/GenBank/DDBJ databases">
        <title>Comparative genomic and phenotypic analysis of Granulibacter bethesdensis clinical isolates from patients with chronic granulomatous disease.</title>
        <authorList>
            <person name="Zarember K.A."/>
            <person name="Porcella S.F."/>
            <person name="Chu J."/>
            <person name="Ding L."/>
            <person name="Dahlstrom E."/>
            <person name="Barbian K."/>
            <person name="Martens C."/>
            <person name="Sykora L."/>
            <person name="Kramer S."/>
            <person name="Pettinato A.M."/>
            <person name="Hong H."/>
            <person name="Wald G."/>
            <person name="Berg L.J."/>
            <person name="Rogge L.S."/>
            <person name="Greenberg D.E."/>
            <person name="Falcone E.L."/>
            <person name="Neves J.F."/>
            <person name="Simoes M.J."/>
            <person name="Casal M."/>
            <person name="Rodriguez-Lopez F.C."/>
            <person name="Zelazny A."/>
            <person name="Gallin J.I."/>
            <person name="Holland S.M."/>
        </authorList>
    </citation>
    <scope>NUCLEOTIDE SEQUENCE [LARGE SCALE GENOMIC DNA]</scope>
    <source>
        <strain evidence="3">NIH9.1</strain>
    </source>
</reference>
<evidence type="ECO:0000256" key="1">
    <source>
        <dbReference type="SAM" id="Phobius"/>
    </source>
</evidence>
<protein>
    <submittedName>
        <fullName evidence="2">Uncharacterized protein</fullName>
    </submittedName>
</protein>
<dbReference type="EMBL" id="CP018191">
    <property type="protein sequence ID" value="APH55221.1"/>
    <property type="molecule type" value="Genomic_DNA"/>
</dbReference>
<organism evidence="2 3">
    <name type="scientific">Granulibacter bethesdensis</name>
    <dbReference type="NCBI Taxonomy" id="364410"/>
    <lineage>
        <taxon>Bacteria</taxon>
        <taxon>Pseudomonadati</taxon>
        <taxon>Pseudomonadota</taxon>
        <taxon>Alphaproteobacteria</taxon>
        <taxon>Acetobacterales</taxon>
        <taxon>Acetobacteraceae</taxon>
        <taxon>Granulibacter</taxon>
    </lineage>
</organism>
<feature type="transmembrane region" description="Helical" evidence="1">
    <location>
        <begin position="46"/>
        <end position="70"/>
    </location>
</feature>
<evidence type="ECO:0000313" key="2">
    <source>
        <dbReference type="EMBL" id="APH55221.1"/>
    </source>
</evidence>
<sequence>MVRDEDLPRLLVPPVVRIVQGGGSGVSARWLLSRCKQMQGMISMRAVLYGFCFSASLAAAAMGGAAPAMAASGCSSQAEQAAFDTVALQSELQVIAKACHTEDAYNSFVTRYRPALAAAHEDVSAWFKKAAGKSAQKVHDIFITGLANGQSTNSLKEGSDFCVLGTPLFTEVMALPKDSMLASYAAGKDTYPATAPACRVLQDGPAVSAPSSSRRSRKH</sequence>
<keyword evidence="1" id="KW-1133">Transmembrane helix</keyword>
<proteinExistence type="predicted"/>
<dbReference type="AlphaFoldDB" id="A0AAC9P953"/>